<keyword evidence="9" id="KW-0378">Hydrolase</keyword>
<evidence type="ECO:0000256" key="11">
    <source>
        <dbReference type="ARBA" id="ARBA00023049"/>
    </source>
</evidence>
<evidence type="ECO:0000256" key="12">
    <source>
        <dbReference type="ARBA" id="ARBA00023157"/>
    </source>
</evidence>
<evidence type="ECO:0000256" key="1">
    <source>
        <dbReference type="ARBA" id="ARBA00001947"/>
    </source>
</evidence>
<keyword evidence="12" id="KW-1015">Disulfide bond</keyword>
<accession>A0A167DZV3</accession>
<dbReference type="KEGG" id="slb:AWJ20_1775"/>
<evidence type="ECO:0000256" key="6">
    <source>
        <dbReference type="ARBA" id="ARBA00022670"/>
    </source>
</evidence>
<dbReference type="RefSeq" id="XP_018735959.1">
    <property type="nucleotide sequence ID" value="XM_018878680.1"/>
</dbReference>
<dbReference type="PROSITE" id="PS52035">
    <property type="entry name" value="PEPTIDASE_M14"/>
    <property type="match status" value="1"/>
</dbReference>
<keyword evidence="10" id="KW-0862">Zinc</keyword>
<evidence type="ECO:0000256" key="9">
    <source>
        <dbReference type="ARBA" id="ARBA00022801"/>
    </source>
</evidence>
<comment type="similarity">
    <text evidence="3 16">Belongs to the peptidase M14 family.</text>
</comment>
<dbReference type="PANTHER" id="PTHR11705">
    <property type="entry name" value="PROTEASE FAMILY M14 CARBOXYPEPTIDASE A,B"/>
    <property type="match status" value="1"/>
</dbReference>
<evidence type="ECO:0000256" key="15">
    <source>
        <dbReference type="ARBA" id="ARBA00026213"/>
    </source>
</evidence>
<protein>
    <recommendedName>
        <fullName evidence="14">Inactive metallocarboxypeptidase ECM14</fullName>
    </recommendedName>
    <alternativeName>
        <fullName evidence="15">Inactive metallocarboxypeptidase ecm14</fullName>
    </alternativeName>
</protein>
<evidence type="ECO:0000256" key="8">
    <source>
        <dbReference type="ARBA" id="ARBA00022729"/>
    </source>
</evidence>
<feature type="region of interest" description="Disordered" evidence="17">
    <location>
        <begin position="42"/>
        <end position="65"/>
    </location>
</feature>
<comment type="subcellular location">
    <subcellularLocation>
        <location evidence="2">Secreted</location>
    </subcellularLocation>
</comment>
<keyword evidence="4" id="KW-0964">Secreted</keyword>
<dbReference type="GO" id="GO:0005576">
    <property type="term" value="C:extracellular region"/>
    <property type="evidence" value="ECO:0007669"/>
    <property type="project" value="UniProtKB-SubCell"/>
</dbReference>
<feature type="compositionally biased region" description="Polar residues" evidence="17">
    <location>
        <begin position="46"/>
        <end position="57"/>
    </location>
</feature>
<comment type="caution">
    <text evidence="16">Lacks conserved residue(s) required for the propagation of feature annotation.</text>
</comment>
<dbReference type="GO" id="GO:0006508">
    <property type="term" value="P:proteolysis"/>
    <property type="evidence" value="ECO:0007669"/>
    <property type="project" value="UniProtKB-KW"/>
</dbReference>
<organism evidence="20 21">
    <name type="scientific">Sugiyamaella lignohabitans</name>
    <dbReference type="NCBI Taxonomy" id="796027"/>
    <lineage>
        <taxon>Eukaryota</taxon>
        <taxon>Fungi</taxon>
        <taxon>Dikarya</taxon>
        <taxon>Ascomycota</taxon>
        <taxon>Saccharomycotina</taxon>
        <taxon>Dipodascomycetes</taxon>
        <taxon>Dipodascales</taxon>
        <taxon>Trichomonascaceae</taxon>
        <taxon>Sugiyamaella</taxon>
    </lineage>
</organism>
<comment type="function">
    <text evidence="13">Inactive carboxypeptidase that may play a role in cell wall organization and biogenesis.</text>
</comment>
<dbReference type="Pfam" id="PF00246">
    <property type="entry name" value="Peptidase_M14"/>
    <property type="match status" value="1"/>
</dbReference>
<keyword evidence="6" id="KW-0645">Protease</keyword>
<evidence type="ECO:0000256" key="13">
    <source>
        <dbReference type="ARBA" id="ARBA00025210"/>
    </source>
</evidence>
<dbReference type="InterPro" id="IPR000834">
    <property type="entry name" value="Peptidase_M14"/>
</dbReference>
<keyword evidence="8 18" id="KW-0732">Signal</keyword>
<evidence type="ECO:0000256" key="4">
    <source>
        <dbReference type="ARBA" id="ARBA00022525"/>
    </source>
</evidence>
<keyword evidence="7" id="KW-0479">Metal-binding</keyword>
<dbReference type="GO" id="GO:0008270">
    <property type="term" value="F:zinc ion binding"/>
    <property type="evidence" value="ECO:0007669"/>
    <property type="project" value="InterPro"/>
</dbReference>
<evidence type="ECO:0000256" key="5">
    <source>
        <dbReference type="ARBA" id="ARBA00022645"/>
    </source>
</evidence>
<evidence type="ECO:0000256" key="18">
    <source>
        <dbReference type="SAM" id="SignalP"/>
    </source>
</evidence>
<feature type="chain" id="PRO_5007885474" description="Inactive metallocarboxypeptidase ECM14" evidence="18">
    <location>
        <begin position="21"/>
        <end position="607"/>
    </location>
</feature>
<dbReference type="Proteomes" id="UP000189580">
    <property type="component" value="Chromosome a"/>
</dbReference>
<evidence type="ECO:0000313" key="20">
    <source>
        <dbReference type="EMBL" id="ANB13482.1"/>
    </source>
</evidence>
<feature type="compositionally biased region" description="Low complexity" evidence="17">
    <location>
        <begin position="502"/>
        <end position="512"/>
    </location>
</feature>
<proteinExistence type="inferred from homology"/>
<dbReference type="OrthoDB" id="3626597at2759"/>
<evidence type="ECO:0000256" key="7">
    <source>
        <dbReference type="ARBA" id="ARBA00022723"/>
    </source>
</evidence>
<comment type="cofactor">
    <cofactor evidence="1">
        <name>Zn(2+)</name>
        <dbReference type="ChEBI" id="CHEBI:29105"/>
    </cofactor>
</comment>
<dbReference type="PANTHER" id="PTHR11705:SF147">
    <property type="entry name" value="INACTIVE METALLOCARBOXYPEPTIDASE ECM14"/>
    <property type="match status" value="1"/>
</dbReference>
<dbReference type="SUPFAM" id="SSF53187">
    <property type="entry name" value="Zn-dependent exopeptidases"/>
    <property type="match status" value="1"/>
</dbReference>
<reference evidence="20 21" key="1">
    <citation type="submission" date="2016-02" db="EMBL/GenBank/DDBJ databases">
        <title>Complete genome sequence and transcriptome regulation of the pentose utilising yeast Sugiyamaella lignohabitans.</title>
        <authorList>
            <person name="Bellasio M."/>
            <person name="Peymann A."/>
            <person name="Valli M."/>
            <person name="Sipitzky M."/>
            <person name="Graf A."/>
            <person name="Sauer M."/>
            <person name="Marx H."/>
            <person name="Mattanovich D."/>
        </authorList>
    </citation>
    <scope>NUCLEOTIDE SEQUENCE [LARGE SCALE GENOMIC DNA]</scope>
    <source>
        <strain evidence="20 21">CBS 10342</strain>
    </source>
</reference>
<evidence type="ECO:0000259" key="19">
    <source>
        <dbReference type="PROSITE" id="PS52035"/>
    </source>
</evidence>
<sequence>MRHSYLIIFQLFTLFNLSLAIPSIFNLQNYFQKQQYEPHPHGYTQGYLSSDPTTTSPVGGPAATGLMELPSSSPSFSSRANRNRHAPYNVEAVNSDSFAAQKADEAADDRKVHNTQNSWMHRLINGIQSPLGQSQKDDVEFVEEPLSMVDISQYEDEVVLRFNWSSTRDHRSFRYATETLVLDVWAMGKDYGDVRIARSRVRDLLKLLPKQMRGRKTELISDLQMSVFANYPLGKSGTGMAKKVHKGGLQSTNGAVNGDWSDDEVFFSDYRNLENINLWLDSLASRDPRNSELIAIESIGKSHQGRDVNVVHIRKAMIEPKPVIVIVSGVQGREWSSIMTGLYSISQILNNHHNHHNHNDISKSILDQFDFLFVPILNPDGYVYTWEYDRLWRKNRQPTGMSICSGIDIDHSFAYNWQQTTECTPCSETYGGTRPHEALEALHLSNYLNATAKRFDGYLQFGSYSQTVLFPRGRSVDEYEESKEFAEDLVSAAALAMTTTVSSQPPVPSVSSDGSHLTSSLTQMQTTDSPTSRSQKFNIGDLTIHRNGARGGSNVDLMRSRGIYALEITVPSHDDSGFLLPKKHILSASQEMYAVVKSYCDLISVGL</sequence>
<evidence type="ECO:0000313" key="21">
    <source>
        <dbReference type="Proteomes" id="UP000189580"/>
    </source>
</evidence>
<feature type="compositionally biased region" description="Polar residues" evidence="17">
    <location>
        <begin position="513"/>
        <end position="536"/>
    </location>
</feature>
<keyword evidence="21" id="KW-1185">Reference proteome</keyword>
<name>A0A167DZV3_9ASCO</name>
<evidence type="ECO:0000256" key="2">
    <source>
        <dbReference type="ARBA" id="ARBA00004613"/>
    </source>
</evidence>
<evidence type="ECO:0000256" key="16">
    <source>
        <dbReference type="PROSITE-ProRule" id="PRU01379"/>
    </source>
</evidence>
<evidence type="ECO:0000256" key="14">
    <source>
        <dbReference type="ARBA" id="ARBA00026187"/>
    </source>
</evidence>
<evidence type="ECO:0000256" key="10">
    <source>
        <dbReference type="ARBA" id="ARBA00022833"/>
    </source>
</evidence>
<dbReference type="GeneID" id="30033614"/>
<keyword evidence="11" id="KW-0482">Metalloprotease</keyword>
<dbReference type="GO" id="GO:0004181">
    <property type="term" value="F:metallocarboxypeptidase activity"/>
    <property type="evidence" value="ECO:0007669"/>
    <property type="project" value="InterPro"/>
</dbReference>
<keyword evidence="5" id="KW-0121">Carboxypeptidase</keyword>
<dbReference type="AlphaFoldDB" id="A0A167DZV3"/>
<feature type="signal peptide" evidence="18">
    <location>
        <begin position="1"/>
        <end position="20"/>
    </location>
</feature>
<dbReference type="EMBL" id="CP014501">
    <property type="protein sequence ID" value="ANB13482.1"/>
    <property type="molecule type" value="Genomic_DNA"/>
</dbReference>
<dbReference type="SMART" id="SM00631">
    <property type="entry name" value="Zn_pept"/>
    <property type="match status" value="1"/>
</dbReference>
<evidence type="ECO:0000256" key="3">
    <source>
        <dbReference type="ARBA" id="ARBA00005988"/>
    </source>
</evidence>
<gene>
    <name evidence="20" type="primary">ECM14</name>
    <name evidence="20" type="ORF">AWJ20_1775</name>
</gene>
<feature type="domain" description="Peptidase M14" evidence="19">
    <location>
        <begin position="269"/>
        <end position="603"/>
    </location>
</feature>
<evidence type="ECO:0000256" key="17">
    <source>
        <dbReference type="SAM" id="MobiDB-lite"/>
    </source>
</evidence>
<dbReference type="Gene3D" id="3.40.630.10">
    <property type="entry name" value="Zn peptidases"/>
    <property type="match status" value="1"/>
</dbReference>
<dbReference type="FunFam" id="3.40.630.10:FF:000084">
    <property type="entry name" value="Carboxypeptidase B2"/>
    <property type="match status" value="1"/>
</dbReference>
<feature type="region of interest" description="Disordered" evidence="17">
    <location>
        <begin position="502"/>
        <end position="536"/>
    </location>
</feature>